<dbReference type="RefSeq" id="WP_102950849.1">
    <property type="nucleotide sequence ID" value="NZ_CP024847.1"/>
</dbReference>
<protein>
    <recommendedName>
        <fullName evidence="4">LPS-assembly protein LptD</fullName>
    </recommendedName>
</protein>
<evidence type="ECO:0000313" key="7">
    <source>
        <dbReference type="EMBL" id="AUR51550.1"/>
    </source>
</evidence>
<reference evidence="8" key="1">
    <citation type="submission" date="2017-11" db="EMBL/GenBank/DDBJ databases">
        <authorList>
            <person name="Chan K.G."/>
            <person name="Lee L.S."/>
        </authorList>
    </citation>
    <scope>NUCLEOTIDE SEQUENCE [LARGE SCALE GENOMIC DNA]</scope>
    <source>
        <strain evidence="8">DSM 100970</strain>
    </source>
</reference>
<dbReference type="InterPro" id="IPR050218">
    <property type="entry name" value="LptD"/>
</dbReference>
<comment type="caution">
    <text evidence="4">Lacks conserved residue(s) required for the propagation of feature annotation.</text>
</comment>
<dbReference type="Gene3D" id="2.60.450.10">
    <property type="entry name" value="Lipopolysaccharide (LPS) transport protein A like domain"/>
    <property type="match status" value="1"/>
</dbReference>
<evidence type="ECO:0000259" key="6">
    <source>
        <dbReference type="Pfam" id="PF04453"/>
    </source>
</evidence>
<dbReference type="PANTHER" id="PTHR30189:SF1">
    <property type="entry name" value="LPS-ASSEMBLY PROTEIN LPTD"/>
    <property type="match status" value="1"/>
</dbReference>
<dbReference type="InterPro" id="IPR020889">
    <property type="entry name" value="LipoPS_assembly_LptD"/>
</dbReference>
<name>A0A2I7N520_9NEIS</name>
<evidence type="ECO:0000256" key="3">
    <source>
        <dbReference type="ARBA" id="ARBA00023237"/>
    </source>
</evidence>
<evidence type="ECO:0000259" key="5">
    <source>
        <dbReference type="Pfam" id="PF03968"/>
    </source>
</evidence>
<keyword evidence="3 4" id="KW-0998">Cell outer membrane</keyword>
<keyword evidence="1 4" id="KW-0732">Signal</keyword>
<dbReference type="InterPro" id="IPR005653">
    <property type="entry name" value="OstA-like_N"/>
</dbReference>
<proteinExistence type="inferred from homology"/>
<dbReference type="HAMAP" id="MF_01411">
    <property type="entry name" value="LPS_assembly_LptD"/>
    <property type="match status" value="1"/>
</dbReference>
<dbReference type="EMBL" id="CP024847">
    <property type="protein sequence ID" value="AUR51550.1"/>
    <property type="molecule type" value="Genomic_DNA"/>
</dbReference>
<dbReference type="InterPro" id="IPR007543">
    <property type="entry name" value="LptD_C"/>
</dbReference>
<comment type="similarity">
    <text evidence="4">Belongs to the LptD family.</text>
</comment>
<evidence type="ECO:0000256" key="1">
    <source>
        <dbReference type="ARBA" id="ARBA00022729"/>
    </source>
</evidence>
<comment type="subunit">
    <text evidence="4">Component of the lipopolysaccharide transport and assembly complex. Interacts with LptE and LptA.</text>
</comment>
<dbReference type="GO" id="GO:0009279">
    <property type="term" value="C:cell outer membrane"/>
    <property type="evidence" value="ECO:0007669"/>
    <property type="project" value="UniProtKB-SubCell"/>
</dbReference>
<feature type="domain" description="Organic solvent tolerance-like N-terminal" evidence="5">
    <location>
        <begin position="75"/>
        <end position="199"/>
    </location>
</feature>
<dbReference type="PANTHER" id="PTHR30189">
    <property type="entry name" value="LPS-ASSEMBLY PROTEIN"/>
    <property type="match status" value="1"/>
</dbReference>
<dbReference type="Proteomes" id="UP000236655">
    <property type="component" value="Chromosome"/>
</dbReference>
<dbReference type="Pfam" id="PF04453">
    <property type="entry name" value="LptD"/>
    <property type="match status" value="1"/>
</dbReference>
<comment type="subcellular location">
    <subcellularLocation>
        <location evidence="4">Cell outer membrane</location>
    </subcellularLocation>
</comment>
<accession>A0A2I7N520</accession>
<dbReference type="GO" id="GO:0015920">
    <property type="term" value="P:lipopolysaccharide transport"/>
    <property type="evidence" value="ECO:0007669"/>
    <property type="project" value="InterPro"/>
</dbReference>
<dbReference type="Pfam" id="PF03968">
    <property type="entry name" value="LptD_N"/>
    <property type="match status" value="1"/>
</dbReference>
<dbReference type="OrthoDB" id="9760225at2"/>
<dbReference type="AlphaFoldDB" id="A0A2I7N520"/>
<dbReference type="KEGG" id="nba:CUN60_04345"/>
<sequence>MTYHKQKLLIILGFANYCSYAAGDVWSFLGQSKLQESQPLVCGLADDAWIDQSGPDYVKYPRVESETLFLTADTINGQNKGNQIAQGNVVGYKGNQTFSADWLIYNQPAGRVTTGDNMVLTRQYDVITGQQADYYLDLYKGTFTKANIYFESGNLSGAGESINVYDKNHLGISNGYFTGCDPNDPAWYIKSQNINVNYQDASGTARNATMYFESVPIFATPYMSFPLGQRKSGWLTPQFGGTSTSGFMASDPYYWNMAPNYDMTITPYIWANQGVMVSDQFRYMTESNVGSIYTEQLPYNWGTTVPNSYRYYWSLNDIYTPVNQLQMGYKYNVVSDSNYFNDFGNFYSVTDNVNLEQSVFANYTPTWGNAGIKLLNYQTLQPYGYASTVPIYSSYPAINFNVKPQDIGEGFKGALTSNYTYFYSPAMQSGQRTYLYPSITYPMQATWGYSTPKIGYNYTYYNLGEAPNVANSSMQVQRALPVVSLDNGLYFDRPMQLGGGGNFTQTLEPRLYYLYIPQNNQANLPDFDTATATYNYNQLFSENRFTGFDRINSANDVTIGGTTRILNDSNGMELMNFSAGYRYYITEQNNFLYGNQTQYAQLFLPNPNLIAELNNNWTRKFSTSASFQYSTVYNTVDAYSAGFKFNPEDYKVLNVRFRYQYQLPLFFYGWTPGQALTANGATFENQYALDVSGQWPIYDDKLFAVGRSNYDFTMSQFLNLVGGVEYNGGCWTVSAVYEQFTFNVNQTQIGYFLQFSLKGIGGVGTGDPTSDLKTNVPGYMPISQPQFTGF</sequence>
<feature type="domain" description="LptD C-terminal" evidence="6">
    <location>
        <begin position="309"/>
        <end position="697"/>
    </location>
</feature>
<evidence type="ECO:0000256" key="4">
    <source>
        <dbReference type="HAMAP-Rule" id="MF_01411"/>
    </source>
</evidence>
<dbReference type="GO" id="GO:1990351">
    <property type="term" value="C:transporter complex"/>
    <property type="evidence" value="ECO:0007669"/>
    <property type="project" value="TreeGrafter"/>
</dbReference>
<dbReference type="GO" id="GO:0043165">
    <property type="term" value="P:Gram-negative-bacterium-type cell outer membrane assembly"/>
    <property type="evidence" value="ECO:0007669"/>
    <property type="project" value="UniProtKB-UniRule"/>
</dbReference>
<evidence type="ECO:0000313" key="8">
    <source>
        <dbReference type="Proteomes" id="UP000236655"/>
    </source>
</evidence>
<comment type="function">
    <text evidence="4">Together with LptE, is involved in the assembly of lipopolysaccharide (LPS) at the surface of the outer membrane.</text>
</comment>
<gene>
    <name evidence="4" type="primary">lptD</name>
    <name evidence="7" type="ORF">CUN60_04345</name>
</gene>
<organism evidence="7 8">
    <name type="scientific">Aquella oligotrophica</name>
    <dbReference type="NCBI Taxonomy" id="2067065"/>
    <lineage>
        <taxon>Bacteria</taxon>
        <taxon>Pseudomonadati</taxon>
        <taxon>Pseudomonadota</taxon>
        <taxon>Betaproteobacteria</taxon>
        <taxon>Neisseriales</taxon>
        <taxon>Neisseriaceae</taxon>
        <taxon>Aquella</taxon>
    </lineage>
</organism>
<keyword evidence="8" id="KW-1185">Reference proteome</keyword>
<evidence type="ECO:0000256" key="2">
    <source>
        <dbReference type="ARBA" id="ARBA00023136"/>
    </source>
</evidence>
<keyword evidence="2 4" id="KW-0472">Membrane</keyword>